<dbReference type="NCBIfam" id="TIGR01409">
    <property type="entry name" value="TAT_signal_seq"/>
    <property type="match status" value="1"/>
</dbReference>
<evidence type="ECO:0000256" key="1">
    <source>
        <dbReference type="ARBA" id="ARBA00008714"/>
    </source>
</evidence>
<feature type="compositionally biased region" description="Low complexity" evidence="6">
    <location>
        <begin position="8"/>
        <end position="22"/>
    </location>
</feature>
<comment type="catalytic activity">
    <reaction evidence="5">
        <text>2 superoxide + 2 H(+) = H2O2 + O2</text>
        <dbReference type="Rhea" id="RHEA:20696"/>
        <dbReference type="ChEBI" id="CHEBI:15378"/>
        <dbReference type="ChEBI" id="CHEBI:15379"/>
        <dbReference type="ChEBI" id="CHEBI:16240"/>
        <dbReference type="ChEBI" id="CHEBI:18421"/>
        <dbReference type="EC" id="1.15.1.1"/>
    </reaction>
</comment>
<dbReference type="Gene3D" id="3.55.40.20">
    <property type="entry name" value="Iron/manganese superoxide dismutase, C-terminal domain"/>
    <property type="match status" value="1"/>
</dbReference>
<keyword evidence="10" id="KW-1185">Reference proteome</keyword>
<evidence type="ECO:0000256" key="6">
    <source>
        <dbReference type="SAM" id="MobiDB-lite"/>
    </source>
</evidence>
<feature type="domain" description="Manganese/iron superoxide dismutase N-terminal" evidence="7">
    <location>
        <begin position="61"/>
        <end position="143"/>
    </location>
</feature>
<keyword evidence="3 5" id="KW-0479">Metal-binding</keyword>
<dbReference type="PRINTS" id="PR01703">
    <property type="entry name" value="MNSODISMTASE"/>
</dbReference>
<reference evidence="9 10" key="1">
    <citation type="submission" date="2019-02" db="EMBL/GenBank/DDBJ databases">
        <title>Aquabacterium sp. strain KMB7.</title>
        <authorList>
            <person name="Chen W.-M."/>
        </authorList>
    </citation>
    <scope>NUCLEOTIDE SEQUENCE [LARGE SCALE GENOMIC DNA]</scope>
    <source>
        <strain evidence="9 10">KMB7</strain>
    </source>
</reference>
<evidence type="ECO:0000256" key="3">
    <source>
        <dbReference type="ARBA" id="ARBA00022723"/>
    </source>
</evidence>
<sequence length="254" mass="27258">MHTRVSIAATTPATTPAATTATNTGAKGRRQFLVNTSAAGLALATGAAWWPSAARASSAMSLPPLPFAEQALDPVISAQTLSFHYGKHHKGYFDNLVKLIQDTPQAEQSLESLITSSAGQPAKTALFNNAGQVWNHTFYWQGLRAKGGGVPPAALKQKIEQSFGSVDALRQELAKAAAAQFGSGWVWLVLQDGQLRVTRTGGGDSPLTVGARPLLALDVWEHAYYLDYQNRRVDHIHAVTDKLVNWGFVQDNLG</sequence>
<dbReference type="GO" id="GO:0004784">
    <property type="term" value="F:superoxide dismutase activity"/>
    <property type="evidence" value="ECO:0007669"/>
    <property type="project" value="UniProtKB-EC"/>
</dbReference>
<dbReference type="InterPro" id="IPR006311">
    <property type="entry name" value="TAT_signal"/>
</dbReference>
<dbReference type="InterPro" id="IPR019546">
    <property type="entry name" value="TAT_signal_bac_arc"/>
</dbReference>
<accession>A0A4Q9H363</accession>
<dbReference type="InterPro" id="IPR036324">
    <property type="entry name" value="Mn/Fe_SOD_N_sf"/>
</dbReference>
<dbReference type="Gene3D" id="1.10.287.990">
    <property type="entry name" value="Fe,Mn superoxide dismutase (SOD) domain"/>
    <property type="match status" value="1"/>
</dbReference>
<evidence type="ECO:0000259" key="7">
    <source>
        <dbReference type="Pfam" id="PF00081"/>
    </source>
</evidence>
<evidence type="ECO:0000256" key="4">
    <source>
        <dbReference type="ARBA" id="ARBA00023002"/>
    </source>
</evidence>
<dbReference type="AlphaFoldDB" id="A0A4Q9H363"/>
<feature type="domain" description="Manganese/iron superoxide dismutase C-terminal" evidence="8">
    <location>
        <begin position="153"/>
        <end position="251"/>
    </location>
</feature>
<comment type="caution">
    <text evidence="9">The sequence shown here is derived from an EMBL/GenBank/DDBJ whole genome shotgun (WGS) entry which is preliminary data.</text>
</comment>
<comment type="function">
    <text evidence="5">Destroys radicals which are normally produced within the cells and which are toxic to biological systems.</text>
</comment>
<evidence type="ECO:0000313" key="9">
    <source>
        <dbReference type="EMBL" id="TBO31477.1"/>
    </source>
</evidence>
<feature type="region of interest" description="Disordered" evidence="6">
    <location>
        <begin position="1"/>
        <end position="23"/>
    </location>
</feature>
<dbReference type="EC" id="1.15.1.1" evidence="2 5"/>
<dbReference type="EMBL" id="SIXI01000003">
    <property type="protein sequence ID" value="TBO31477.1"/>
    <property type="molecule type" value="Genomic_DNA"/>
</dbReference>
<dbReference type="InterPro" id="IPR019831">
    <property type="entry name" value="Mn/Fe_SOD_N"/>
</dbReference>
<evidence type="ECO:0000259" key="8">
    <source>
        <dbReference type="Pfam" id="PF02777"/>
    </source>
</evidence>
<dbReference type="PROSITE" id="PS00088">
    <property type="entry name" value="SOD_MN"/>
    <property type="match status" value="1"/>
</dbReference>
<dbReference type="Pfam" id="PF00081">
    <property type="entry name" value="Sod_Fe_N"/>
    <property type="match status" value="1"/>
</dbReference>
<dbReference type="InterPro" id="IPR019832">
    <property type="entry name" value="Mn/Fe_SOD_C"/>
</dbReference>
<organism evidence="9 10">
    <name type="scientific">Aquabacterium lacunae</name>
    <dbReference type="NCBI Taxonomy" id="2528630"/>
    <lineage>
        <taxon>Bacteria</taxon>
        <taxon>Pseudomonadati</taxon>
        <taxon>Pseudomonadota</taxon>
        <taxon>Betaproteobacteria</taxon>
        <taxon>Burkholderiales</taxon>
        <taxon>Aquabacterium</taxon>
    </lineage>
</organism>
<proteinExistence type="inferred from homology"/>
<dbReference type="Proteomes" id="UP000292120">
    <property type="component" value="Unassembled WGS sequence"/>
</dbReference>
<dbReference type="PROSITE" id="PS51318">
    <property type="entry name" value="TAT"/>
    <property type="match status" value="1"/>
</dbReference>
<gene>
    <name evidence="9" type="ORF">EYS42_09615</name>
</gene>
<protein>
    <recommendedName>
        <fullName evidence="2 5">Superoxide dismutase</fullName>
        <ecNumber evidence="2 5">1.15.1.1</ecNumber>
    </recommendedName>
</protein>
<dbReference type="InterPro" id="IPR001189">
    <property type="entry name" value="Mn/Fe_SOD"/>
</dbReference>
<dbReference type="RefSeq" id="WP_130967931.1">
    <property type="nucleotide sequence ID" value="NZ_SIXI01000003.1"/>
</dbReference>
<dbReference type="SUPFAM" id="SSF46609">
    <property type="entry name" value="Fe,Mn superoxide dismutase (SOD), N-terminal domain"/>
    <property type="match status" value="1"/>
</dbReference>
<dbReference type="SUPFAM" id="SSF54719">
    <property type="entry name" value="Fe,Mn superoxide dismutase (SOD), C-terminal domain"/>
    <property type="match status" value="1"/>
</dbReference>
<dbReference type="PANTHER" id="PTHR42769">
    <property type="entry name" value="SUPEROXIDE DISMUTASE"/>
    <property type="match status" value="1"/>
</dbReference>
<comment type="similarity">
    <text evidence="1 5">Belongs to the iron/manganese superoxide dismutase family.</text>
</comment>
<evidence type="ECO:0000256" key="2">
    <source>
        <dbReference type="ARBA" id="ARBA00012682"/>
    </source>
</evidence>
<evidence type="ECO:0000256" key="5">
    <source>
        <dbReference type="RuleBase" id="RU000414"/>
    </source>
</evidence>
<dbReference type="GO" id="GO:0046872">
    <property type="term" value="F:metal ion binding"/>
    <property type="evidence" value="ECO:0007669"/>
    <property type="project" value="UniProtKB-KW"/>
</dbReference>
<dbReference type="Pfam" id="PF02777">
    <property type="entry name" value="Sod_Fe_C"/>
    <property type="match status" value="1"/>
</dbReference>
<dbReference type="OrthoDB" id="9803125at2"/>
<dbReference type="InterPro" id="IPR019833">
    <property type="entry name" value="Mn/Fe_SOD_BS"/>
</dbReference>
<dbReference type="PANTHER" id="PTHR42769:SF3">
    <property type="entry name" value="SUPEROXIDE DISMUTASE [FE] 2, CHLOROPLASTIC"/>
    <property type="match status" value="1"/>
</dbReference>
<dbReference type="InterPro" id="IPR036314">
    <property type="entry name" value="SOD_C_sf"/>
</dbReference>
<evidence type="ECO:0000313" key="10">
    <source>
        <dbReference type="Proteomes" id="UP000292120"/>
    </source>
</evidence>
<name>A0A4Q9H363_9BURK</name>
<keyword evidence="4 5" id="KW-0560">Oxidoreductase</keyword>